<evidence type="ECO:0000313" key="2">
    <source>
        <dbReference type="EMBL" id="QHS90593.1"/>
    </source>
</evidence>
<keyword evidence="1" id="KW-0175">Coiled coil</keyword>
<accession>A0A6C0BGV1</accession>
<sequence length="155" mass="17322">MNNLSALTYNIQTLFSSMSSVQNKLQEFDNQILNLKSAIKQVPSSTPEVNTDDIVNNIMARINVRLDSLEKQIQDCTEVCNMTKELNNECKILMDEMVKIPHDVASQSEQVVEKIIDTHDTPDMVDNSTEDDMFSMVPASAVPAKAKGGRKKKTT</sequence>
<proteinExistence type="predicted"/>
<organism evidence="2">
    <name type="scientific">viral metagenome</name>
    <dbReference type="NCBI Taxonomy" id="1070528"/>
    <lineage>
        <taxon>unclassified sequences</taxon>
        <taxon>metagenomes</taxon>
        <taxon>organismal metagenomes</taxon>
    </lineage>
</organism>
<evidence type="ECO:0000256" key="1">
    <source>
        <dbReference type="SAM" id="Coils"/>
    </source>
</evidence>
<feature type="coiled-coil region" evidence="1">
    <location>
        <begin position="18"/>
        <end position="79"/>
    </location>
</feature>
<dbReference type="EMBL" id="MN739141">
    <property type="protein sequence ID" value="QHS90593.1"/>
    <property type="molecule type" value="Genomic_DNA"/>
</dbReference>
<dbReference type="AlphaFoldDB" id="A0A6C0BGV1"/>
<name>A0A6C0BGV1_9ZZZZ</name>
<protein>
    <submittedName>
        <fullName evidence="2">Uncharacterized protein</fullName>
    </submittedName>
</protein>
<reference evidence="2" key="1">
    <citation type="journal article" date="2020" name="Nature">
        <title>Giant virus diversity and host interactions through global metagenomics.</title>
        <authorList>
            <person name="Schulz F."/>
            <person name="Roux S."/>
            <person name="Paez-Espino D."/>
            <person name="Jungbluth S."/>
            <person name="Walsh D.A."/>
            <person name="Denef V.J."/>
            <person name="McMahon K.D."/>
            <person name="Konstantinidis K.T."/>
            <person name="Eloe-Fadrosh E.A."/>
            <person name="Kyrpides N.C."/>
            <person name="Woyke T."/>
        </authorList>
    </citation>
    <scope>NUCLEOTIDE SEQUENCE</scope>
    <source>
        <strain evidence="2">GVMAG-M-3300010354-11</strain>
    </source>
</reference>